<dbReference type="InterPro" id="IPR029058">
    <property type="entry name" value="AB_hydrolase_fold"/>
</dbReference>
<dbReference type="SUPFAM" id="SSF53474">
    <property type="entry name" value="alpha/beta-Hydrolases"/>
    <property type="match status" value="1"/>
</dbReference>
<dbReference type="InterPro" id="IPR000073">
    <property type="entry name" value="AB_hydrolase_1"/>
</dbReference>
<sequence length="200" mass="22054">MTPSSLTRSVPWRGRTVAWDRFGSGPPLVLLHGTPWSSALWRPVATALAQEFTVHLWDMPGCGASSKEPSHAVDLGVQGELFADLLDLWELERPHVVAHDIGGAVALRGTVRTGSRGRCRTPRSRWWRAPATSSSSTPRRRSPPISADGCATSRGERAGSHQRPLRGRGWQRGHVNDERFMKASRRTGVPHRGHGRPSWP</sequence>
<proteinExistence type="predicted"/>
<feature type="compositionally biased region" description="Basic residues" evidence="1">
    <location>
        <begin position="182"/>
        <end position="200"/>
    </location>
</feature>
<feature type="compositionally biased region" description="Basic residues" evidence="1">
    <location>
        <begin position="115"/>
        <end position="126"/>
    </location>
</feature>
<name>A0A5P9QBV8_9MICO</name>
<reference evidence="3 4" key="1">
    <citation type="submission" date="2019-10" db="EMBL/GenBank/DDBJ databases">
        <title>Genome sequence of Luteimicrobium xylanilyticum HY-24.</title>
        <authorList>
            <person name="Kim D.Y."/>
            <person name="Park H.-Y."/>
        </authorList>
    </citation>
    <scope>NUCLEOTIDE SEQUENCE [LARGE SCALE GENOMIC DNA]</scope>
    <source>
        <strain evidence="3 4">HY-24</strain>
    </source>
</reference>
<organism evidence="3 4">
    <name type="scientific">Luteimicrobium xylanilyticum</name>
    <dbReference type="NCBI Taxonomy" id="1133546"/>
    <lineage>
        <taxon>Bacteria</taxon>
        <taxon>Bacillati</taxon>
        <taxon>Actinomycetota</taxon>
        <taxon>Actinomycetes</taxon>
        <taxon>Micrococcales</taxon>
        <taxon>Luteimicrobium</taxon>
    </lineage>
</organism>
<keyword evidence="4" id="KW-1185">Reference proteome</keyword>
<evidence type="ECO:0000313" key="3">
    <source>
        <dbReference type="EMBL" id="QFU98829.1"/>
    </source>
</evidence>
<feature type="region of interest" description="Disordered" evidence="1">
    <location>
        <begin position="112"/>
        <end position="200"/>
    </location>
</feature>
<dbReference type="GO" id="GO:0003824">
    <property type="term" value="F:catalytic activity"/>
    <property type="evidence" value="ECO:0007669"/>
    <property type="project" value="UniProtKB-ARBA"/>
</dbReference>
<dbReference type="InterPro" id="IPR050228">
    <property type="entry name" value="Carboxylesterase_BioH"/>
</dbReference>
<dbReference type="Proteomes" id="UP000326702">
    <property type="component" value="Chromosome"/>
</dbReference>
<feature type="compositionally biased region" description="Low complexity" evidence="1">
    <location>
        <begin position="127"/>
        <end position="137"/>
    </location>
</feature>
<protein>
    <submittedName>
        <fullName evidence="3">Pimeloyl-(Acyl-carrier protein) methyl ester esterase</fullName>
    </submittedName>
</protein>
<feature type="domain" description="AB hydrolase-1" evidence="2">
    <location>
        <begin position="26"/>
        <end position="107"/>
    </location>
</feature>
<dbReference type="PANTHER" id="PTHR43194">
    <property type="entry name" value="HYDROLASE ALPHA/BETA FOLD FAMILY"/>
    <property type="match status" value="1"/>
</dbReference>
<dbReference type="PANTHER" id="PTHR43194:SF5">
    <property type="entry name" value="PIMELOYL-[ACYL-CARRIER PROTEIN] METHYL ESTER ESTERASE"/>
    <property type="match status" value="1"/>
</dbReference>
<dbReference type="Pfam" id="PF00561">
    <property type="entry name" value="Abhydrolase_1"/>
    <property type="match status" value="1"/>
</dbReference>
<accession>A0A5P9QBV8</accession>
<evidence type="ECO:0000313" key="4">
    <source>
        <dbReference type="Proteomes" id="UP000326702"/>
    </source>
</evidence>
<evidence type="ECO:0000259" key="2">
    <source>
        <dbReference type="Pfam" id="PF00561"/>
    </source>
</evidence>
<dbReference type="KEGG" id="lxl:KDY119_02349"/>
<dbReference type="EMBL" id="CP045529">
    <property type="protein sequence ID" value="QFU98829.1"/>
    <property type="molecule type" value="Genomic_DNA"/>
</dbReference>
<gene>
    <name evidence="3" type="ORF">KDY119_02349</name>
</gene>
<dbReference type="AlphaFoldDB" id="A0A5P9QBV8"/>
<evidence type="ECO:0000256" key="1">
    <source>
        <dbReference type="SAM" id="MobiDB-lite"/>
    </source>
</evidence>
<dbReference type="Gene3D" id="3.40.50.1820">
    <property type="entry name" value="alpha/beta hydrolase"/>
    <property type="match status" value="1"/>
</dbReference>